<feature type="compositionally biased region" description="Polar residues" evidence="1">
    <location>
        <begin position="62"/>
        <end position="71"/>
    </location>
</feature>
<organism evidence="2 3">
    <name type="scientific">Endocarpon pusillum</name>
    <dbReference type="NCBI Taxonomy" id="364733"/>
    <lineage>
        <taxon>Eukaryota</taxon>
        <taxon>Fungi</taxon>
        <taxon>Dikarya</taxon>
        <taxon>Ascomycota</taxon>
        <taxon>Pezizomycotina</taxon>
        <taxon>Eurotiomycetes</taxon>
        <taxon>Chaetothyriomycetidae</taxon>
        <taxon>Verrucariales</taxon>
        <taxon>Verrucariaceae</taxon>
        <taxon>Endocarpon</taxon>
    </lineage>
</organism>
<gene>
    <name evidence="2" type="ORF">GJ744_007535</name>
</gene>
<dbReference type="AlphaFoldDB" id="A0A8H7E403"/>
<feature type="compositionally biased region" description="Polar residues" evidence="1">
    <location>
        <begin position="1"/>
        <end position="18"/>
    </location>
</feature>
<protein>
    <submittedName>
        <fullName evidence="2">Uncharacterized protein</fullName>
    </submittedName>
</protein>
<accession>A0A8H7E403</accession>
<reference evidence="2" key="1">
    <citation type="submission" date="2020-02" db="EMBL/GenBank/DDBJ databases">
        <authorList>
            <person name="Palmer J.M."/>
        </authorList>
    </citation>
    <scope>NUCLEOTIDE SEQUENCE</scope>
    <source>
        <strain evidence="2">EPUS1.4</strain>
        <tissue evidence="2">Thallus</tissue>
    </source>
</reference>
<dbReference type="EMBL" id="JAACFV010000038">
    <property type="protein sequence ID" value="KAF7509664.1"/>
    <property type="molecule type" value="Genomic_DNA"/>
</dbReference>
<evidence type="ECO:0000256" key="1">
    <source>
        <dbReference type="SAM" id="MobiDB-lite"/>
    </source>
</evidence>
<dbReference type="Proteomes" id="UP000606974">
    <property type="component" value="Unassembled WGS sequence"/>
</dbReference>
<name>A0A8H7E403_9EURO</name>
<evidence type="ECO:0000313" key="3">
    <source>
        <dbReference type="Proteomes" id="UP000606974"/>
    </source>
</evidence>
<evidence type="ECO:0000313" key="2">
    <source>
        <dbReference type="EMBL" id="KAF7509664.1"/>
    </source>
</evidence>
<keyword evidence="3" id="KW-1185">Reference proteome</keyword>
<comment type="caution">
    <text evidence="2">The sequence shown here is derived from an EMBL/GenBank/DDBJ whole genome shotgun (WGS) entry which is preliminary data.</text>
</comment>
<feature type="region of interest" description="Disordered" evidence="1">
    <location>
        <begin position="46"/>
        <end position="94"/>
    </location>
</feature>
<feature type="region of interest" description="Disordered" evidence="1">
    <location>
        <begin position="1"/>
        <end position="23"/>
    </location>
</feature>
<sequence>MPRTASLNGASSRAQSKQSAEHGAKYKFYVTRQKHGFFKWRTAVPTAPSSKRVSRGYVDRGSGTTSRTDQAGQCKDTAEEKQPPVPVPKPSTSLRHSSVDFSVILPGQEDQYLIHEIVDYTRKSYWHALAPPQHPFAAP</sequence>
<proteinExistence type="predicted"/>